<feature type="non-terminal residue" evidence="1">
    <location>
        <position position="1"/>
    </location>
</feature>
<dbReference type="EMBL" id="OW152819">
    <property type="protein sequence ID" value="CAH2073049.1"/>
    <property type="molecule type" value="Genomic_DNA"/>
</dbReference>
<dbReference type="Proteomes" id="UP000837857">
    <property type="component" value="Chromosome 7"/>
</dbReference>
<evidence type="ECO:0000313" key="1">
    <source>
        <dbReference type="EMBL" id="CAH2073049.1"/>
    </source>
</evidence>
<proteinExistence type="predicted"/>
<sequence>MPQPINHFGGNDEIESLSRVVTRARPTIKQTVGRLVAGVDRRAIHSPDDELPGRDLTPSARKHLPAVSTRSRFLRTAPGLRRVPDQAGGVATAIARALLDLNPVTKYVLFYARATMDLSVLTFDCGALSAHSSLPPKYLR</sequence>
<evidence type="ECO:0000313" key="2">
    <source>
        <dbReference type="Proteomes" id="UP000837857"/>
    </source>
</evidence>
<keyword evidence="2" id="KW-1185">Reference proteome</keyword>
<reference evidence="1" key="1">
    <citation type="submission" date="2022-03" db="EMBL/GenBank/DDBJ databases">
        <authorList>
            <person name="Martin H S."/>
        </authorList>
    </citation>
    <scope>NUCLEOTIDE SEQUENCE</scope>
</reference>
<protein>
    <submittedName>
        <fullName evidence="1">Uncharacterized protein</fullName>
    </submittedName>
</protein>
<name>A0ABN8J1Q8_9NEOP</name>
<accession>A0ABN8J1Q8</accession>
<organism evidence="1 2">
    <name type="scientific">Iphiclides podalirius</name>
    <name type="common">scarce swallowtail</name>
    <dbReference type="NCBI Taxonomy" id="110791"/>
    <lineage>
        <taxon>Eukaryota</taxon>
        <taxon>Metazoa</taxon>
        <taxon>Ecdysozoa</taxon>
        <taxon>Arthropoda</taxon>
        <taxon>Hexapoda</taxon>
        <taxon>Insecta</taxon>
        <taxon>Pterygota</taxon>
        <taxon>Neoptera</taxon>
        <taxon>Endopterygota</taxon>
        <taxon>Lepidoptera</taxon>
        <taxon>Glossata</taxon>
        <taxon>Ditrysia</taxon>
        <taxon>Papilionoidea</taxon>
        <taxon>Papilionidae</taxon>
        <taxon>Papilioninae</taxon>
        <taxon>Iphiclides</taxon>
    </lineage>
</organism>
<gene>
    <name evidence="1" type="ORF">IPOD504_LOCUS15459</name>
</gene>